<accession>A0A429XWM0</accession>
<feature type="transmembrane region" description="Helical" evidence="1">
    <location>
        <begin position="20"/>
        <end position="42"/>
    </location>
</feature>
<keyword evidence="1" id="KW-0472">Membrane</keyword>
<dbReference type="InterPro" id="IPR012867">
    <property type="entry name" value="DUF1648"/>
</dbReference>
<dbReference type="Pfam" id="PF07853">
    <property type="entry name" value="DUF1648"/>
    <property type="match status" value="1"/>
</dbReference>
<organism evidence="3 4">
    <name type="scientific">Siminovitchia acidinfaciens</name>
    <dbReference type="NCBI Taxonomy" id="2321395"/>
    <lineage>
        <taxon>Bacteria</taxon>
        <taxon>Bacillati</taxon>
        <taxon>Bacillota</taxon>
        <taxon>Bacilli</taxon>
        <taxon>Bacillales</taxon>
        <taxon>Bacillaceae</taxon>
        <taxon>Siminovitchia</taxon>
    </lineage>
</organism>
<dbReference type="Proteomes" id="UP000287156">
    <property type="component" value="Unassembled WGS sequence"/>
</dbReference>
<dbReference type="OrthoDB" id="9808690at2"/>
<reference evidence="3" key="1">
    <citation type="submission" date="2018-12" db="EMBL/GenBank/DDBJ databases">
        <authorList>
            <person name="Sun L."/>
            <person name="Chen Z."/>
        </authorList>
    </citation>
    <scope>NUCLEOTIDE SEQUENCE [LARGE SCALE GENOMIC DNA]</scope>
    <source>
        <strain evidence="3">3-2-2</strain>
    </source>
</reference>
<proteinExistence type="predicted"/>
<keyword evidence="1" id="KW-0812">Transmembrane</keyword>
<sequence>MQSYNRPKLDIPKTNFEKALDWTALIVFFSWVIYLIVIWSNLPAEVPGHYDAAGNITRMGSKWELIILPVIAGFLAIFLSFFEKHPEWHNYLNLNERNIEFQYKNSRLMLNVLKNIMVFLFAAISWNTIQVGLGKAESLGFWFMPVFLAFIFIPMIFFIVRSIRHK</sequence>
<evidence type="ECO:0000313" key="3">
    <source>
        <dbReference type="EMBL" id="RST72793.1"/>
    </source>
</evidence>
<name>A0A429XWM0_9BACI</name>
<evidence type="ECO:0000256" key="1">
    <source>
        <dbReference type="SAM" id="Phobius"/>
    </source>
</evidence>
<comment type="caution">
    <text evidence="3">The sequence shown here is derived from an EMBL/GenBank/DDBJ whole genome shotgun (WGS) entry which is preliminary data.</text>
</comment>
<feature type="domain" description="DUF1648" evidence="2">
    <location>
        <begin position="25"/>
        <end position="72"/>
    </location>
</feature>
<evidence type="ECO:0000259" key="2">
    <source>
        <dbReference type="Pfam" id="PF07853"/>
    </source>
</evidence>
<feature type="transmembrane region" description="Helical" evidence="1">
    <location>
        <begin position="139"/>
        <end position="160"/>
    </location>
</feature>
<keyword evidence="1" id="KW-1133">Transmembrane helix</keyword>
<protein>
    <submittedName>
        <fullName evidence="3">DUF1648 domain-containing protein</fullName>
    </submittedName>
</protein>
<dbReference type="RefSeq" id="WP_126051638.1">
    <property type="nucleotide sequence ID" value="NZ_QYTV02000007.1"/>
</dbReference>
<evidence type="ECO:0000313" key="4">
    <source>
        <dbReference type="Proteomes" id="UP000287156"/>
    </source>
</evidence>
<dbReference type="EMBL" id="QYTV02000007">
    <property type="protein sequence ID" value="RST72793.1"/>
    <property type="molecule type" value="Genomic_DNA"/>
</dbReference>
<gene>
    <name evidence="3" type="ORF">D4T97_015365</name>
</gene>
<keyword evidence="4" id="KW-1185">Reference proteome</keyword>
<dbReference type="AlphaFoldDB" id="A0A429XWM0"/>
<feature type="transmembrane region" description="Helical" evidence="1">
    <location>
        <begin position="112"/>
        <end position="133"/>
    </location>
</feature>
<feature type="transmembrane region" description="Helical" evidence="1">
    <location>
        <begin position="62"/>
        <end position="82"/>
    </location>
</feature>